<comment type="caution">
    <text evidence="9">The sequence shown here is derived from an EMBL/GenBank/DDBJ whole genome shotgun (WGS) entry which is preliminary data.</text>
</comment>
<dbReference type="PROSITE" id="PS50850">
    <property type="entry name" value="MFS"/>
    <property type="match status" value="1"/>
</dbReference>
<dbReference type="OrthoDB" id="9815525at2"/>
<reference evidence="9 10" key="1">
    <citation type="submission" date="2018-06" db="EMBL/GenBank/DDBJ databases">
        <title>Sphaerisporangium craniellae sp. nov., isolated from a marine sponge in the South China Sea.</title>
        <authorList>
            <person name="Li L."/>
        </authorList>
    </citation>
    <scope>NUCLEOTIDE SEQUENCE [LARGE SCALE GENOMIC DNA]</scope>
    <source>
        <strain evidence="9 10">CCTCC AA 208026</strain>
    </source>
</reference>
<comment type="subcellular location">
    <subcellularLocation>
        <location evidence="1">Cell membrane</location>
        <topology evidence="1">Multi-pass membrane protein</topology>
    </subcellularLocation>
</comment>
<feature type="transmembrane region" description="Helical" evidence="7">
    <location>
        <begin position="322"/>
        <end position="342"/>
    </location>
</feature>
<feature type="transmembrane region" description="Helical" evidence="7">
    <location>
        <begin position="264"/>
        <end position="285"/>
    </location>
</feature>
<evidence type="ECO:0000313" key="9">
    <source>
        <dbReference type="EMBL" id="RCG28744.1"/>
    </source>
</evidence>
<evidence type="ECO:0000256" key="5">
    <source>
        <dbReference type="ARBA" id="ARBA00023136"/>
    </source>
</evidence>
<evidence type="ECO:0000256" key="2">
    <source>
        <dbReference type="ARBA" id="ARBA00022475"/>
    </source>
</evidence>
<dbReference type="Gene3D" id="1.20.1250.20">
    <property type="entry name" value="MFS general substrate transporter like domains"/>
    <property type="match status" value="1"/>
</dbReference>
<feature type="transmembrane region" description="Helical" evidence="7">
    <location>
        <begin position="29"/>
        <end position="53"/>
    </location>
</feature>
<dbReference type="CDD" id="cd06173">
    <property type="entry name" value="MFS_MefA_like"/>
    <property type="match status" value="1"/>
</dbReference>
<dbReference type="InterPro" id="IPR011701">
    <property type="entry name" value="MFS"/>
</dbReference>
<dbReference type="PANTHER" id="PTHR23513:SF6">
    <property type="entry name" value="MAJOR FACILITATOR SUPERFAMILY ASSOCIATED DOMAIN-CONTAINING PROTEIN"/>
    <property type="match status" value="1"/>
</dbReference>
<feature type="transmembrane region" description="Helical" evidence="7">
    <location>
        <begin position="119"/>
        <end position="146"/>
    </location>
</feature>
<evidence type="ECO:0000256" key="3">
    <source>
        <dbReference type="ARBA" id="ARBA00022692"/>
    </source>
</evidence>
<name>A0A367FEK4_9ACTN</name>
<feature type="transmembrane region" description="Helical" evidence="7">
    <location>
        <begin position="388"/>
        <end position="408"/>
    </location>
</feature>
<evidence type="ECO:0000313" key="10">
    <source>
        <dbReference type="Proteomes" id="UP000253094"/>
    </source>
</evidence>
<keyword evidence="2" id="KW-1003">Cell membrane</keyword>
<dbReference type="InterPro" id="IPR020846">
    <property type="entry name" value="MFS_dom"/>
</dbReference>
<keyword evidence="5 7" id="KW-0472">Membrane</keyword>
<evidence type="ECO:0000256" key="4">
    <source>
        <dbReference type="ARBA" id="ARBA00022989"/>
    </source>
</evidence>
<feature type="transmembrane region" description="Helical" evidence="7">
    <location>
        <begin position="91"/>
        <end position="113"/>
    </location>
</feature>
<protein>
    <submittedName>
        <fullName evidence="9">MFS transporter</fullName>
    </submittedName>
</protein>
<evidence type="ECO:0000259" key="8">
    <source>
        <dbReference type="PROSITE" id="PS50850"/>
    </source>
</evidence>
<feature type="domain" description="Major facilitator superfamily (MFS) profile" evidence="8">
    <location>
        <begin position="1"/>
        <end position="439"/>
    </location>
</feature>
<dbReference type="Proteomes" id="UP000253094">
    <property type="component" value="Unassembled WGS sequence"/>
</dbReference>
<dbReference type="PANTHER" id="PTHR23513">
    <property type="entry name" value="INTEGRAL MEMBRANE EFFLUX PROTEIN-RELATED"/>
    <property type="match status" value="1"/>
</dbReference>
<feature type="compositionally biased region" description="Pro residues" evidence="6">
    <location>
        <begin position="208"/>
        <end position="217"/>
    </location>
</feature>
<accession>A0A367FEK4</accession>
<feature type="region of interest" description="Disordered" evidence="6">
    <location>
        <begin position="207"/>
        <end position="241"/>
    </location>
</feature>
<dbReference type="GO" id="GO:0005886">
    <property type="term" value="C:plasma membrane"/>
    <property type="evidence" value="ECO:0007669"/>
    <property type="project" value="UniProtKB-SubCell"/>
</dbReference>
<feature type="transmembrane region" description="Helical" evidence="7">
    <location>
        <begin position="158"/>
        <end position="177"/>
    </location>
</feature>
<dbReference type="GO" id="GO:0022857">
    <property type="term" value="F:transmembrane transporter activity"/>
    <property type="evidence" value="ECO:0007669"/>
    <property type="project" value="InterPro"/>
</dbReference>
<gene>
    <name evidence="9" type="ORF">DQ384_23100</name>
</gene>
<sequence length="449" mass="46242">MPDGEAASRESAGPAGSAPSLWRNRNFRWFLTVQALSALGDSFSYVAIPLLVLRATGSVVQMGVVTGLVGVASIVTGLFAGYLADRVDRKALLIVCDVARCVLYGLIPVVWLVSPQVWLLYAVVPLAGAFAMQFQVTYVTIVPALVPAGQITKANGHLYAAYSVAGVAGPTLAGVVSGLAGPAAAIAIDAASFAVSAAGLLLVRPRPAEPAPRPDPASGPGAGVRADEAEPGATDAKPSRRRAVTRDFMAGAGFLWRHPVLRRLTIMLTLLLFLTFGLTDLIIYYLKHDLGRSDSTVGYILAAATGGSLLAATLVAPLRERLGFGACWIGAWALCGVTIALLGASPGALAVGVLATLCLLCTGVAGICSMSLRQEVTPSHLLGRVTSAFWTIHNTLGPVGAAVLTAAASRYGVTSVFLLAGVACTLIALSAVLTPIRRARPEGLEGEPA</sequence>
<feature type="transmembrane region" description="Helical" evidence="7">
    <location>
        <begin position="183"/>
        <end position="203"/>
    </location>
</feature>
<evidence type="ECO:0000256" key="7">
    <source>
        <dbReference type="SAM" id="Phobius"/>
    </source>
</evidence>
<proteinExistence type="predicted"/>
<evidence type="ECO:0000256" key="6">
    <source>
        <dbReference type="SAM" id="MobiDB-lite"/>
    </source>
</evidence>
<feature type="transmembrane region" description="Helical" evidence="7">
    <location>
        <begin position="59"/>
        <end position="84"/>
    </location>
</feature>
<dbReference type="AlphaFoldDB" id="A0A367FEK4"/>
<organism evidence="9 10">
    <name type="scientific">Sphaerisporangium album</name>
    <dbReference type="NCBI Taxonomy" id="509200"/>
    <lineage>
        <taxon>Bacteria</taxon>
        <taxon>Bacillati</taxon>
        <taxon>Actinomycetota</taxon>
        <taxon>Actinomycetes</taxon>
        <taxon>Streptosporangiales</taxon>
        <taxon>Streptosporangiaceae</taxon>
        <taxon>Sphaerisporangium</taxon>
    </lineage>
</organism>
<evidence type="ECO:0000256" key="1">
    <source>
        <dbReference type="ARBA" id="ARBA00004651"/>
    </source>
</evidence>
<feature type="transmembrane region" description="Helical" evidence="7">
    <location>
        <begin position="348"/>
        <end position="368"/>
    </location>
</feature>
<feature type="transmembrane region" description="Helical" evidence="7">
    <location>
        <begin position="297"/>
        <end position="315"/>
    </location>
</feature>
<dbReference type="RefSeq" id="WP_114030962.1">
    <property type="nucleotide sequence ID" value="NZ_QOIL01000013.1"/>
</dbReference>
<keyword evidence="3 7" id="KW-0812">Transmembrane</keyword>
<dbReference type="InterPro" id="IPR036259">
    <property type="entry name" value="MFS_trans_sf"/>
</dbReference>
<keyword evidence="4 7" id="KW-1133">Transmembrane helix</keyword>
<dbReference type="EMBL" id="QOIL01000013">
    <property type="protein sequence ID" value="RCG28744.1"/>
    <property type="molecule type" value="Genomic_DNA"/>
</dbReference>
<dbReference type="Pfam" id="PF07690">
    <property type="entry name" value="MFS_1"/>
    <property type="match status" value="1"/>
</dbReference>
<keyword evidence="10" id="KW-1185">Reference proteome</keyword>
<dbReference type="SUPFAM" id="SSF103473">
    <property type="entry name" value="MFS general substrate transporter"/>
    <property type="match status" value="1"/>
</dbReference>
<feature type="transmembrane region" description="Helical" evidence="7">
    <location>
        <begin position="414"/>
        <end position="433"/>
    </location>
</feature>